<dbReference type="AlphaFoldDB" id="A0A1U7IEG2"/>
<dbReference type="EMBL" id="MRCE01000022">
    <property type="protein sequence ID" value="OKH35368.1"/>
    <property type="molecule type" value="Genomic_DNA"/>
</dbReference>
<proteinExistence type="predicted"/>
<feature type="region of interest" description="Disordered" evidence="1">
    <location>
        <begin position="133"/>
        <end position="152"/>
    </location>
</feature>
<accession>A0A1U7IEG2</accession>
<name>A0A1U7IEG2_9CYAN</name>
<dbReference type="Proteomes" id="UP000185860">
    <property type="component" value="Unassembled WGS sequence"/>
</dbReference>
<evidence type="ECO:0000313" key="3">
    <source>
        <dbReference type="Proteomes" id="UP000185860"/>
    </source>
</evidence>
<comment type="caution">
    <text evidence="2">The sequence shown here is derived from an EMBL/GenBank/DDBJ whole genome shotgun (WGS) entry which is preliminary data.</text>
</comment>
<evidence type="ECO:0000313" key="2">
    <source>
        <dbReference type="EMBL" id="OKH35368.1"/>
    </source>
</evidence>
<sequence>MGDFKLRITSKSVFNRQSLSASATISGLRVFLQEYFPLMRQSKENLLFCFFLLSSGVAGLSWDVNAAVANLDTSQETVHSIAGFSGQTLPHLPANLPPTPGEKNVLGSVSKSATDLQTPGIGVKLDGVVTENNVSDSDSSIAQTDDQSEQQDMEVDPDLGRLRLRLQRVPPQERQPVLYFVPTLNFSRSNNLFYGIDPVRDSMFSPGLLFWSSPKIGAKTWLSLALDGNLTRYFKESQYDYNLVRFRTGVRQQLNPKMFGEVGWYNQQLFRTNGDRFLKEDFFYLWVSRRDFLTPKLELFSYYNGAFDLADPKDLSRITHFLTLSLGYYIRPTFQVGLEYQFYLSDYTNVPRLDYFHRFFGRITYNFNRYHNLIFRAGFSKGESSEFYLNYNDFLFNLTYSINLPIF</sequence>
<reference evidence="2 3" key="1">
    <citation type="submission" date="2016-11" db="EMBL/GenBank/DDBJ databases">
        <title>Draft Genome Sequences of Nine Cyanobacterial Strains from Diverse Habitats.</title>
        <authorList>
            <person name="Zhu T."/>
            <person name="Hou S."/>
            <person name="Lu X."/>
            <person name="Hess W.R."/>
        </authorList>
    </citation>
    <scope>NUCLEOTIDE SEQUENCE [LARGE SCALE GENOMIC DNA]</scope>
    <source>
        <strain evidence="2 3">IAM M-71</strain>
    </source>
</reference>
<gene>
    <name evidence="2" type="ORF">NIES2119_20305</name>
</gene>
<evidence type="ECO:0000256" key="1">
    <source>
        <dbReference type="SAM" id="MobiDB-lite"/>
    </source>
</evidence>
<feature type="compositionally biased region" description="Polar residues" evidence="1">
    <location>
        <begin position="133"/>
        <end position="145"/>
    </location>
</feature>
<dbReference type="STRING" id="454136.NIES2119_20305"/>
<organism evidence="2 3">
    <name type="scientific">[Phormidium ambiguum] IAM M-71</name>
    <dbReference type="NCBI Taxonomy" id="454136"/>
    <lineage>
        <taxon>Bacteria</taxon>
        <taxon>Bacillati</taxon>
        <taxon>Cyanobacteriota</taxon>
        <taxon>Cyanophyceae</taxon>
        <taxon>Oscillatoriophycideae</taxon>
        <taxon>Aerosakkonematales</taxon>
        <taxon>Aerosakkonemataceae</taxon>
        <taxon>Floridanema</taxon>
    </lineage>
</organism>
<protein>
    <submittedName>
        <fullName evidence="2">Uncharacterized protein</fullName>
    </submittedName>
</protein>